<evidence type="ECO:0000256" key="4">
    <source>
        <dbReference type="PROSITE-ProRule" id="PRU00284"/>
    </source>
</evidence>
<dbReference type="CDD" id="cd12912">
    <property type="entry name" value="PDC2_MCP_like"/>
    <property type="match status" value="1"/>
</dbReference>
<name>A0A0K6IYD2_9PROT</name>
<dbReference type="InterPro" id="IPR004089">
    <property type="entry name" value="MCPsignal_dom"/>
</dbReference>
<dbReference type="CDD" id="cd06225">
    <property type="entry name" value="HAMP"/>
    <property type="match status" value="1"/>
</dbReference>
<dbReference type="RefSeq" id="WP_055424363.1">
    <property type="nucleotide sequence ID" value="NZ_CYHH01000022.1"/>
</dbReference>
<dbReference type="SMART" id="SM00283">
    <property type="entry name" value="MA"/>
    <property type="match status" value="1"/>
</dbReference>
<dbReference type="InterPro" id="IPR029151">
    <property type="entry name" value="Sensor-like_sf"/>
</dbReference>
<dbReference type="Gene3D" id="3.30.450.20">
    <property type="entry name" value="PAS domain"/>
    <property type="match status" value="1"/>
</dbReference>
<dbReference type="Gene3D" id="1.10.287.950">
    <property type="entry name" value="Methyl-accepting chemotaxis protein"/>
    <property type="match status" value="1"/>
</dbReference>
<keyword evidence="2 4" id="KW-0807">Transducer</keyword>
<dbReference type="Proteomes" id="UP000182108">
    <property type="component" value="Unassembled WGS sequence"/>
</dbReference>
<dbReference type="InterPro" id="IPR033462">
    <property type="entry name" value="Cache_3-Cache_2"/>
</dbReference>
<evidence type="ECO:0000256" key="2">
    <source>
        <dbReference type="ARBA" id="ARBA00023224"/>
    </source>
</evidence>
<accession>A0A0K6IYD2</accession>
<protein>
    <submittedName>
        <fullName evidence="7">Methyl-accepting chemotaxis protein</fullName>
    </submittedName>
</protein>
<dbReference type="SUPFAM" id="SSF58104">
    <property type="entry name" value="Methyl-accepting chemotaxis protein (MCP) signaling domain"/>
    <property type="match status" value="1"/>
</dbReference>
<sequence>MRGQSLTRRIAVGVAIATVCFIALSTAVIGGLEWEKLQRRIDDTMSFQTRDVLSRLQMLHEAVTVSIRSQLKMLKSLFPYGTRVELDAKQTTEMGPTKMKVPIFRLGGIEMNERFIEVDLLTEQTGSVATIFERVGDDFLRISTSLRKEDGSRAFLTTLDRNHPAYKRLLAGEEYIGPAVLFGKDYMTIYEPMKSEDGKVFGAWFIGYPMGSLLTKFRDSVASIKIGRTGYVYVLDKDGYLRFHPSLEGKNIRQMRDANGFDFIGEMLEKKNGIIRYQWIDPDKDKPREKVAAYAYFPEWDWLVVSSAYADELTEDLFGNILRNSLASVGEAVLLALVMVWLVRRALRPLEAFVGVTERMASGDLSEPLRYERPDELGRLATAINHMRSELAGLIGALQREAGDVALRAQAIERQAEEVQQRIAVQADDTQAVAAAMEEFSVALNQLAQHMRETAQRAQASMAKSDEGAETIAAAIEGMNQIAHIVETAAERIRTLDGFSQQISTIVATIREIADQTNLLALNAAIEAARAGEQGRGFAVVADEVRKLAERTGSATQEIGEMIAKIQRATGEAVSGMNAGVTEVQRGVENARQARSAIDEIRQESAETARAVQEVDQALEQQTEAVHTIAQRVERIAGSAEASVASAKASEAEARALQAAAASLRQRAEHFKV</sequence>
<evidence type="ECO:0000259" key="6">
    <source>
        <dbReference type="PROSITE" id="PS50885"/>
    </source>
</evidence>
<dbReference type="SUPFAM" id="SSF103190">
    <property type="entry name" value="Sensory domain-like"/>
    <property type="match status" value="1"/>
</dbReference>
<reference evidence="8" key="1">
    <citation type="submission" date="2015-08" db="EMBL/GenBank/DDBJ databases">
        <authorList>
            <person name="Babu N.S."/>
            <person name="Beckwith C.J."/>
            <person name="Beseler K.G."/>
            <person name="Brison A."/>
            <person name="Carone J.V."/>
            <person name="Caskin T.P."/>
            <person name="Diamond M."/>
            <person name="Durham M.E."/>
            <person name="Foxe J.M."/>
            <person name="Go M."/>
            <person name="Henderson B.A."/>
            <person name="Jones I.B."/>
            <person name="McGettigan J.A."/>
            <person name="Micheletti S.J."/>
            <person name="Nasrallah M.E."/>
            <person name="Ortiz D."/>
            <person name="Piller C.R."/>
            <person name="Privatt S.R."/>
            <person name="Schneider S.L."/>
            <person name="Sharp S."/>
            <person name="Smith T.C."/>
            <person name="Stanton J.D."/>
            <person name="Ullery H.E."/>
            <person name="Wilson R.J."/>
            <person name="Serrano M.G."/>
            <person name="Buck G."/>
            <person name="Lee V."/>
            <person name="Wang Y."/>
            <person name="Carvalho R."/>
            <person name="Voegtly L."/>
            <person name="Shi R."/>
            <person name="Duckworth R."/>
            <person name="Johnson A."/>
            <person name="Loviza R."/>
            <person name="Walstead R."/>
            <person name="Shah Z."/>
            <person name="Kiflezghi M."/>
            <person name="Wade K."/>
            <person name="Ball S.L."/>
            <person name="Bradley K.W."/>
            <person name="Asai D.J."/>
            <person name="Bowman C.A."/>
            <person name="Russell D.A."/>
            <person name="Pope W.H."/>
            <person name="Jacobs-Sera D."/>
            <person name="Hendrix R.W."/>
            <person name="Hatfull G.F."/>
        </authorList>
    </citation>
    <scope>NUCLEOTIDE SEQUENCE [LARGE SCALE GENOMIC DNA]</scope>
    <source>
        <strain evidence="8">JCM 19170</strain>
    </source>
</reference>
<dbReference type="PROSITE" id="PS50111">
    <property type="entry name" value="CHEMOTAXIS_TRANSDUC_2"/>
    <property type="match status" value="1"/>
</dbReference>
<dbReference type="PANTHER" id="PTHR32089">
    <property type="entry name" value="METHYL-ACCEPTING CHEMOTAXIS PROTEIN MCPB"/>
    <property type="match status" value="1"/>
</dbReference>
<dbReference type="FunFam" id="1.10.287.950:FF:000001">
    <property type="entry name" value="Methyl-accepting chemotaxis sensory transducer"/>
    <property type="match status" value="1"/>
</dbReference>
<dbReference type="PANTHER" id="PTHR32089:SF112">
    <property type="entry name" value="LYSOZYME-LIKE PROTEIN-RELATED"/>
    <property type="match status" value="1"/>
</dbReference>
<feature type="domain" description="HAMP" evidence="6">
    <location>
        <begin position="344"/>
        <end position="396"/>
    </location>
</feature>
<dbReference type="AlphaFoldDB" id="A0A0K6IYD2"/>
<dbReference type="Pfam" id="PF17201">
    <property type="entry name" value="Cache_3-Cache_2"/>
    <property type="match status" value="1"/>
</dbReference>
<dbReference type="EMBL" id="CYHH01000022">
    <property type="protein sequence ID" value="CUB08131.1"/>
    <property type="molecule type" value="Genomic_DNA"/>
</dbReference>
<evidence type="ECO:0000313" key="8">
    <source>
        <dbReference type="Proteomes" id="UP000182108"/>
    </source>
</evidence>
<dbReference type="SMART" id="SM00304">
    <property type="entry name" value="HAMP"/>
    <property type="match status" value="1"/>
</dbReference>
<dbReference type="GO" id="GO:0016020">
    <property type="term" value="C:membrane"/>
    <property type="evidence" value="ECO:0007669"/>
    <property type="project" value="UniProtKB-SubCell"/>
</dbReference>
<feature type="domain" description="Methyl-accepting transducer" evidence="5">
    <location>
        <begin position="401"/>
        <end position="637"/>
    </location>
</feature>
<comment type="similarity">
    <text evidence="3">Belongs to the methyl-accepting chemotaxis (MCP) protein family.</text>
</comment>
<evidence type="ECO:0000256" key="3">
    <source>
        <dbReference type="ARBA" id="ARBA00029447"/>
    </source>
</evidence>
<evidence type="ECO:0000313" key="7">
    <source>
        <dbReference type="EMBL" id="CUB08131.1"/>
    </source>
</evidence>
<evidence type="ECO:0000259" key="5">
    <source>
        <dbReference type="PROSITE" id="PS50111"/>
    </source>
</evidence>
<evidence type="ECO:0000256" key="1">
    <source>
        <dbReference type="ARBA" id="ARBA00004370"/>
    </source>
</evidence>
<keyword evidence="8" id="KW-1185">Reference proteome</keyword>
<dbReference type="Pfam" id="PF00015">
    <property type="entry name" value="MCPsignal"/>
    <property type="match status" value="1"/>
</dbReference>
<organism evidence="7 8">
    <name type="scientific">Tepidiphilus thermophilus</name>
    <dbReference type="NCBI Taxonomy" id="876478"/>
    <lineage>
        <taxon>Bacteria</taxon>
        <taxon>Pseudomonadati</taxon>
        <taxon>Pseudomonadota</taxon>
        <taxon>Hydrogenophilia</taxon>
        <taxon>Hydrogenophilales</taxon>
        <taxon>Hydrogenophilaceae</taxon>
        <taxon>Tepidiphilus</taxon>
    </lineage>
</organism>
<dbReference type="CDD" id="cd11386">
    <property type="entry name" value="MCP_signal"/>
    <property type="match status" value="1"/>
</dbReference>
<gene>
    <name evidence="7" type="ORF">Ga0061068_12216</name>
</gene>
<dbReference type="PROSITE" id="PS50885">
    <property type="entry name" value="HAMP"/>
    <property type="match status" value="1"/>
</dbReference>
<comment type="subcellular location">
    <subcellularLocation>
        <location evidence="1">Membrane</location>
    </subcellularLocation>
</comment>
<dbReference type="InterPro" id="IPR003660">
    <property type="entry name" value="HAMP_dom"/>
</dbReference>
<dbReference type="GO" id="GO:0006935">
    <property type="term" value="P:chemotaxis"/>
    <property type="evidence" value="ECO:0007669"/>
    <property type="project" value="UniProtKB-ARBA"/>
</dbReference>
<dbReference type="GO" id="GO:0007165">
    <property type="term" value="P:signal transduction"/>
    <property type="evidence" value="ECO:0007669"/>
    <property type="project" value="UniProtKB-KW"/>
</dbReference>
<dbReference type="Pfam" id="PF00672">
    <property type="entry name" value="HAMP"/>
    <property type="match status" value="1"/>
</dbReference>
<proteinExistence type="inferred from homology"/>